<dbReference type="RefSeq" id="WP_386404931.1">
    <property type="nucleotide sequence ID" value="NZ_JBHTJH010000004.1"/>
</dbReference>
<keyword evidence="14" id="KW-1185">Reference proteome</keyword>
<dbReference type="InterPro" id="IPR008969">
    <property type="entry name" value="CarboxyPept-like_regulatory"/>
</dbReference>
<evidence type="ECO:0000256" key="1">
    <source>
        <dbReference type="ARBA" id="ARBA00004571"/>
    </source>
</evidence>
<comment type="subcellular location">
    <subcellularLocation>
        <location evidence="1 8">Cell outer membrane</location>
        <topology evidence="1 8">Multi-pass membrane protein</topology>
    </subcellularLocation>
</comment>
<dbReference type="InterPro" id="IPR000531">
    <property type="entry name" value="Beta-barrel_TonB"/>
</dbReference>
<evidence type="ECO:0000256" key="9">
    <source>
        <dbReference type="RuleBase" id="RU003357"/>
    </source>
</evidence>
<protein>
    <submittedName>
        <fullName evidence="13">SusC/RagA family TonB-linked outer membrane protein</fullName>
    </submittedName>
</protein>
<dbReference type="EMBL" id="JBHTJH010000004">
    <property type="protein sequence ID" value="MFD0861604.1"/>
    <property type="molecule type" value="Genomic_DNA"/>
</dbReference>
<dbReference type="InterPro" id="IPR036942">
    <property type="entry name" value="Beta-barrel_TonB_sf"/>
</dbReference>
<evidence type="ECO:0000259" key="11">
    <source>
        <dbReference type="Pfam" id="PF00593"/>
    </source>
</evidence>
<feature type="chain" id="PRO_5046400521" evidence="10">
    <location>
        <begin position="25"/>
        <end position="999"/>
    </location>
</feature>
<gene>
    <name evidence="13" type="ORF">ACFQ1M_05260</name>
</gene>
<sequence>MKKIESIKYSSILVCFLFSLFSYAQQTVSGIITDSQDGTPLPGVNVVVQGTSIGTSSDFDGNYTIQVPNDSAVLVFSFVGYTNQEIAVGGRSTINVSLVEDVNQLGEVVVVGYGTTKRSDITGAVSSVKSEELNEFPVLNVEQALQGRAAGVAVQTNNGGEPGAPIAVRVRGNTSIGASSSSLIVVDGFVGATLPQPGDIESIEILKDASATAIYGSRGANGVILVTTKKGVKGKPSIELNSTYSLQSVAQTLDLLNADQFATYQQAINPAYVQGPANTDWQDLIYDSGSTANHQLSFSGGADNINYYASVNYFDQDGVVINSGFERFSFLSNIDSQVTEKLKMGANLFGSRSIKDGVSSQADTGGRGSGDVISLAYRFAPDLGILDADGNYTFNSVGDDVDNPFAVAVVSVDETKRDEFRANLYADYEIIEGLTFKTTFGYSTVNETRGTFKPSSLITSAGDQGGIAGIANLKRSNTLSENYLTYNKQFGKSDITLLAGYSYQNTITERSSAGAQGFITNSVSYQNLGQGAVPLTPSSEFQQREIISQFGRLNYGFDDKYLLTLTVRRDGASNFAANEKYSFFPSGALGWRVSNEDFLKDNEVISNLKLRASYGVTGNPAIQPYQSLASFRDIYAVVGDQTVNALVPRQAANPNLKWETSYQTNFGLDLGFLDNRFSLSLDVYNIDTEDLILRDASIPEYFGFEVASFKNIGEISNKGVEIALTTRNISNENFSWTTDFNWSRNRNRIEKLIEGDDIILDASPGHFIQDETHILREGEPVGVFYGFVYRGVYQGGAFPDGTASFSSNAGDELFADLNGDGIINSNDKTIIGDPNQDWTAGLTNTFRYKNLDLTIFFQGAYGGDIFSFTNLELASGGSNATTEALDAWTPTNTNTNVPSAANREKRITSRFVYDGSYIRLKNIALGYNLPTNIVEKLGMDKIRLGISGQNLWTITDYPGADPEVSYRASGNQNSNVNQGFDYGNYPNIESITFTVNLKF</sequence>
<reference evidence="14" key="1">
    <citation type="journal article" date="2019" name="Int. J. Syst. Evol. Microbiol.">
        <title>The Global Catalogue of Microorganisms (GCM) 10K type strain sequencing project: providing services to taxonomists for standard genome sequencing and annotation.</title>
        <authorList>
            <consortium name="The Broad Institute Genomics Platform"/>
            <consortium name="The Broad Institute Genome Sequencing Center for Infectious Disease"/>
            <person name="Wu L."/>
            <person name="Ma J."/>
        </authorList>
    </citation>
    <scope>NUCLEOTIDE SEQUENCE [LARGE SCALE GENOMIC DNA]</scope>
    <source>
        <strain evidence="14">CCUG 62952</strain>
    </source>
</reference>
<dbReference type="InterPro" id="IPR039426">
    <property type="entry name" value="TonB-dep_rcpt-like"/>
</dbReference>
<feature type="signal peptide" evidence="10">
    <location>
        <begin position="1"/>
        <end position="24"/>
    </location>
</feature>
<keyword evidence="10" id="KW-0732">Signal</keyword>
<keyword evidence="4 8" id="KW-0812">Transmembrane</keyword>
<evidence type="ECO:0000256" key="3">
    <source>
        <dbReference type="ARBA" id="ARBA00022452"/>
    </source>
</evidence>
<dbReference type="Proteomes" id="UP001596978">
    <property type="component" value="Unassembled WGS sequence"/>
</dbReference>
<evidence type="ECO:0000256" key="8">
    <source>
        <dbReference type="PROSITE-ProRule" id="PRU01360"/>
    </source>
</evidence>
<keyword evidence="3 8" id="KW-1134">Transmembrane beta strand</keyword>
<dbReference type="InterPro" id="IPR023997">
    <property type="entry name" value="TonB-dep_OMP_SusC/RagA_CS"/>
</dbReference>
<dbReference type="Gene3D" id="2.40.170.20">
    <property type="entry name" value="TonB-dependent receptor, beta-barrel domain"/>
    <property type="match status" value="1"/>
</dbReference>
<keyword evidence="6 8" id="KW-0472">Membrane</keyword>
<keyword evidence="5 9" id="KW-0798">TonB box</keyword>
<dbReference type="Pfam" id="PF00593">
    <property type="entry name" value="TonB_dep_Rec_b-barrel"/>
    <property type="match status" value="1"/>
</dbReference>
<evidence type="ECO:0000256" key="6">
    <source>
        <dbReference type="ARBA" id="ARBA00023136"/>
    </source>
</evidence>
<comment type="similarity">
    <text evidence="8 9">Belongs to the TonB-dependent receptor family.</text>
</comment>
<feature type="domain" description="TonB-dependent receptor plug" evidence="12">
    <location>
        <begin position="118"/>
        <end position="223"/>
    </location>
</feature>
<evidence type="ECO:0000256" key="4">
    <source>
        <dbReference type="ARBA" id="ARBA00022692"/>
    </source>
</evidence>
<dbReference type="NCBIfam" id="TIGR04056">
    <property type="entry name" value="OMP_RagA_SusC"/>
    <property type="match status" value="1"/>
</dbReference>
<evidence type="ECO:0000259" key="12">
    <source>
        <dbReference type="Pfam" id="PF07715"/>
    </source>
</evidence>
<evidence type="ECO:0000313" key="13">
    <source>
        <dbReference type="EMBL" id="MFD0861604.1"/>
    </source>
</evidence>
<dbReference type="InterPro" id="IPR037066">
    <property type="entry name" value="Plug_dom_sf"/>
</dbReference>
<dbReference type="InterPro" id="IPR012910">
    <property type="entry name" value="Plug_dom"/>
</dbReference>
<evidence type="ECO:0000256" key="7">
    <source>
        <dbReference type="ARBA" id="ARBA00023237"/>
    </source>
</evidence>
<evidence type="ECO:0000256" key="2">
    <source>
        <dbReference type="ARBA" id="ARBA00022448"/>
    </source>
</evidence>
<dbReference type="Gene3D" id="2.60.40.1120">
    <property type="entry name" value="Carboxypeptidase-like, regulatory domain"/>
    <property type="match status" value="1"/>
</dbReference>
<evidence type="ECO:0000256" key="5">
    <source>
        <dbReference type="ARBA" id="ARBA00023077"/>
    </source>
</evidence>
<feature type="domain" description="TonB-dependent receptor-like beta-barrel" evidence="11">
    <location>
        <begin position="376"/>
        <end position="951"/>
    </location>
</feature>
<dbReference type="SUPFAM" id="SSF49464">
    <property type="entry name" value="Carboxypeptidase regulatory domain-like"/>
    <property type="match status" value="1"/>
</dbReference>
<keyword evidence="2 8" id="KW-0813">Transport</keyword>
<evidence type="ECO:0000313" key="14">
    <source>
        <dbReference type="Proteomes" id="UP001596978"/>
    </source>
</evidence>
<name>A0ABW3CXK8_9FLAO</name>
<organism evidence="13 14">
    <name type="scientific">Sungkyunkwania multivorans</name>
    <dbReference type="NCBI Taxonomy" id="1173618"/>
    <lineage>
        <taxon>Bacteria</taxon>
        <taxon>Pseudomonadati</taxon>
        <taxon>Bacteroidota</taxon>
        <taxon>Flavobacteriia</taxon>
        <taxon>Flavobacteriales</taxon>
        <taxon>Flavobacteriaceae</taxon>
        <taxon>Sungkyunkwania</taxon>
    </lineage>
</organism>
<dbReference type="InterPro" id="IPR023996">
    <property type="entry name" value="TonB-dep_OMP_SusC/RagA"/>
</dbReference>
<dbReference type="SUPFAM" id="SSF56935">
    <property type="entry name" value="Porins"/>
    <property type="match status" value="1"/>
</dbReference>
<dbReference type="Pfam" id="PF13715">
    <property type="entry name" value="CarbopepD_reg_2"/>
    <property type="match status" value="1"/>
</dbReference>
<dbReference type="Pfam" id="PF07715">
    <property type="entry name" value="Plug"/>
    <property type="match status" value="1"/>
</dbReference>
<comment type="caution">
    <text evidence="13">The sequence shown here is derived from an EMBL/GenBank/DDBJ whole genome shotgun (WGS) entry which is preliminary data.</text>
</comment>
<dbReference type="PROSITE" id="PS52016">
    <property type="entry name" value="TONB_DEPENDENT_REC_3"/>
    <property type="match status" value="1"/>
</dbReference>
<keyword evidence="7 8" id="KW-0998">Cell outer membrane</keyword>
<dbReference type="NCBIfam" id="TIGR04057">
    <property type="entry name" value="SusC_RagA_signa"/>
    <property type="match status" value="1"/>
</dbReference>
<accession>A0ABW3CXK8</accession>
<evidence type="ECO:0000256" key="10">
    <source>
        <dbReference type="SAM" id="SignalP"/>
    </source>
</evidence>
<dbReference type="Gene3D" id="2.170.130.10">
    <property type="entry name" value="TonB-dependent receptor, plug domain"/>
    <property type="match status" value="1"/>
</dbReference>
<proteinExistence type="inferred from homology"/>